<dbReference type="GO" id="GO:0016020">
    <property type="term" value="C:membrane"/>
    <property type="evidence" value="ECO:0007669"/>
    <property type="project" value="UniProtKB-SubCell"/>
</dbReference>
<evidence type="ECO:0000256" key="3">
    <source>
        <dbReference type="ARBA" id="ARBA00022475"/>
    </source>
</evidence>
<evidence type="ECO:0000256" key="5">
    <source>
        <dbReference type="ARBA" id="ARBA00022989"/>
    </source>
</evidence>
<evidence type="ECO:0000313" key="11">
    <source>
        <dbReference type="Proteomes" id="UP000325785"/>
    </source>
</evidence>
<dbReference type="InterPro" id="IPR004776">
    <property type="entry name" value="Mem_transp_PIN-like"/>
</dbReference>
<keyword evidence="2" id="KW-0813">Transport</keyword>
<protein>
    <submittedName>
        <fullName evidence="9">Auxin efflux carrier</fullName>
    </submittedName>
    <submittedName>
        <fullName evidence="8">Transporter</fullName>
    </submittedName>
</protein>
<dbReference type="STRING" id="540747.SAMN04488031_102709"/>
<dbReference type="Proteomes" id="UP000051401">
    <property type="component" value="Unassembled WGS sequence"/>
</dbReference>
<reference evidence="9 11" key="2">
    <citation type="submission" date="2018-08" db="EMBL/GenBank/DDBJ databases">
        <title>Genetic Globetrotter - A new plasmid hitch-hiking vast phylogenetic and geographic distances.</title>
        <authorList>
            <person name="Vollmers J."/>
            <person name="Petersen J."/>
        </authorList>
    </citation>
    <scope>NUCLEOTIDE SEQUENCE [LARGE SCALE GENOMIC DNA]</scope>
    <source>
        <strain evidence="9 11">DSM 26383</strain>
    </source>
</reference>
<dbReference type="EMBL" id="LAXI01000001">
    <property type="protein sequence ID" value="KRS19701.1"/>
    <property type="molecule type" value="Genomic_DNA"/>
</dbReference>
<evidence type="ECO:0000313" key="9">
    <source>
        <dbReference type="EMBL" id="QEW28952.1"/>
    </source>
</evidence>
<keyword evidence="10" id="KW-1185">Reference proteome</keyword>
<feature type="transmembrane region" description="Helical" evidence="7">
    <location>
        <begin position="34"/>
        <end position="53"/>
    </location>
</feature>
<dbReference type="EMBL" id="CP031598">
    <property type="protein sequence ID" value="QEW28952.1"/>
    <property type="molecule type" value="Genomic_DNA"/>
</dbReference>
<feature type="transmembrane region" description="Helical" evidence="7">
    <location>
        <begin position="240"/>
        <end position="258"/>
    </location>
</feature>
<keyword evidence="4 7" id="KW-0812">Transmembrane</keyword>
<feature type="transmembrane region" description="Helical" evidence="7">
    <location>
        <begin position="293"/>
        <end position="312"/>
    </location>
</feature>
<feature type="transmembrane region" description="Helical" evidence="7">
    <location>
        <begin position="121"/>
        <end position="145"/>
    </location>
</feature>
<feature type="transmembrane region" description="Helical" evidence="7">
    <location>
        <begin position="65"/>
        <end position="84"/>
    </location>
</feature>
<keyword evidence="3" id="KW-1003">Cell membrane</keyword>
<gene>
    <name evidence="9" type="ORF">RIdsm_04793</name>
    <name evidence="8" type="ORF">XM52_02370</name>
</gene>
<sequence length="313" mass="32552">MIEVLSITFPLFAAIALGYGSVAFGLFSSDDMKVLGRYVLNIALPPLLFNAVAGRDLGEVLHPGYLLVYLSAGVATMLIGYVAVTLSGTGPARRAVAVMGMVVPNSAFVGYPALLLTLPDIAGQVLVLNFLVENVILIPLGLILLDLSRPRPGRTITGVLGGIAKDFFSRPFVIGLMLGLVVSVTGLPYPEPVERFLSLLAGSAGALALVVIGGTLYGLPMRGDRALAGGIAAGKLMLHPLMAAVAVAIYSVAGVVVLPDEFRQAAILSAAIPMFSIYIILAQPYGHDGIASIALLTAVISSFVTLSLVLWLL</sequence>
<evidence type="ECO:0000256" key="6">
    <source>
        <dbReference type="ARBA" id="ARBA00023136"/>
    </source>
</evidence>
<proteinExistence type="predicted"/>
<evidence type="ECO:0000313" key="8">
    <source>
        <dbReference type="EMBL" id="KRS19701.1"/>
    </source>
</evidence>
<dbReference type="PANTHER" id="PTHR36838:SF3">
    <property type="entry name" value="TRANSPORTER AUXIN EFFLUX CARRIER EC FAMILY"/>
    <property type="match status" value="1"/>
</dbReference>
<evidence type="ECO:0000256" key="1">
    <source>
        <dbReference type="ARBA" id="ARBA00004141"/>
    </source>
</evidence>
<evidence type="ECO:0000256" key="4">
    <source>
        <dbReference type="ARBA" id="ARBA00022692"/>
    </source>
</evidence>
<dbReference type="RefSeq" id="WP_057812869.1">
    <property type="nucleotide sequence ID" value="NZ_CP031598.1"/>
</dbReference>
<dbReference type="AlphaFoldDB" id="A0A0T5PEV5"/>
<evidence type="ECO:0000313" key="10">
    <source>
        <dbReference type="Proteomes" id="UP000051401"/>
    </source>
</evidence>
<accession>A0A0T5PEV5</accession>
<dbReference type="Proteomes" id="UP000325785">
    <property type="component" value="Chromosome"/>
</dbReference>
<dbReference type="Pfam" id="PF03547">
    <property type="entry name" value="Mem_trans"/>
    <property type="match status" value="2"/>
</dbReference>
<dbReference type="PATRIC" id="fig|540747.5.peg.480"/>
<feature type="transmembrane region" description="Helical" evidence="7">
    <location>
        <begin position="96"/>
        <end position="115"/>
    </location>
</feature>
<evidence type="ECO:0000256" key="7">
    <source>
        <dbReference type="SAM" id="Phobius"/>
    </source>
</evidence>
<feature type="transmembrane region" description="Helical" evidence="7">
    <location>
        <begin position="6"/>
        <end position="27"/>
    </location>
</feature>
<name>A0A0T5PEV5_9RHOB</name>
<feature type="transmembrane region" description="Helical" evidence="7">
    <location>
        <begin position="172"/>
        <end position="190"/>
    </location>
</feature>
<keyword evidence="5 7" id="KW-1133">Transmembrane helix</keyword>
<feature type="transmembrane region" description="Helical" evidence="7">
    <location>
        <begin position="196"/>
        <end position="219"/>
    </location>
</feature>
<comment type="subcellular location">
    <subcellularLocation>
        <location evidence="1">Membrane</location>
        <topology evidence="1">Multi-pass membrane protein</topology>
    </subcellularLocation>
</comment>
<keyword evidence="6 7" id="KW-0472">Membrane</keyword>
<dbReference type="PANTHER" id="PTHR36838">
    <property type="entry name" value="AUXIN EFFLUX CARRIER FAMILY PROTEIN"/>
    <property type="match status" value="1"/>
</dbReference>
<organism evidence="8 10">
    <name type="scientific">Roseovarius indicus</name>
    <dbReference type="NCBI Taxonomy" id="540747"/>
    <lineage>
        <taxon>Bacteria</taxon>
        <taxon>Pseudomonadati</taxon>
        <taxon>Pseudomonadota</taxon>
        <taxon>Alphaproteobacteria</taxon>
        <taxon>Rhodobacterales</taxon>
        <taxon>Roseobacteraceae</taxon>
        <taxon>Roseovarius</taxon>
    </lineage>
</organism>
<evidence type="ECO:0000256" key="2">
    <source>
        <dbReference type="ARBA" id="ARBA00022448"/>
    </source>
</evidence>
<dbReference type="KEGG" id="rid:RIdsm_04793"/>
<dbReference type="OrthoDB" id="9810457at2"/>
<dbReference type="GO" id="GO:0055085">
    <property type="term" value="P:transmembrane transport"/>
    <property type="evidence" value="ECO:0007669"/>
    <property type="project" value="InterPro"/>
</dbReference>
<reference evidence="8 10" key="1">
    <citation type="submission" date="2015-04" db="EMBL/GenBank/DDBJ databases">
        <title>The draft genome sequence of Roseovarius indicus B108T.</title>
        <authorList>
            <person name="Li G."/>
            <person name="Lai Q."/>
            <person name="Shao Z."/>
            <person name="Yan P."/>
        </authorList>
    </citation>
    <scope>NUCLEOTIDE SEQUENCE [LARGE SCALE GENOMIC DNA]</scope>
    <source>
        <strain evidence="8 10">B108</strain>
    </source>
</reference>
<feature type="transmembrane region" description="Helical" evidence="7">
    <location>
        <begin position="264"/>
        <end position="281"/>
    </location>
</feature>